<evidence type="ECO:0000313" key="1">
    <source>
        <dbReference type="EMBL" id="MPC11653.1"/>
    </source>
</evidence>
<protein>
    <submittedName>
        <fullName evidence="1">Uncharacterized protein</fullName>
    </submittedName>
</protein>
<dbReference type="AlphaFoldDB" id="A0A5B7CW37"/>
<name>A0A5B7CW37_PORTR</name>
<organism evidence="1 2">
    <name type="scientific">Portunus trituberculatus</name>
    <name type="common">Swimming crab</name>
    <name type="synonym">Neptunus trituberculatus</name>
    <dbReference type="NCBI Taxonomy" id="210409"/>
    <lineage>
        <taxon>Eukaryota</taxon>
        <taxon>Metazoa</taxon>
        <taxon>Ecdysozoa</taxon>
        <taxon>Arthropoda</taxon>
        <taxon>Crustacea</taxon>
        <taxon>Multicrustacea</taxon>
        <taxon>Malacostraca</taxon>
        <taxon>Eumalacostraca</taxon>
        <taxon>Eucarida</taxon>
        <taxon>Decapoda</taxon>
        <taxon>Pleocyemata</taxon>
        <taxon>Brachyura</taxon>
        <taxon>Eubrachyura</taxon>
        <taxon>Portunoidea</taxon>
        <taxon>Portunidae</taxon>
        <taxon>Portuninae</taxon>
        <taxon>Portunus</taxon>
    </lineage>
</organism>
<dbReference type="EMBL" id="VSRR010000175">
    <property type="protein sequence ID" value="MPC11653.1"/>
    <property type="molecule type" value="Genomic_DNA"/>
</dbReference>
<keyword evidence="2" id="KW-1185">Reference proteome</keyword>
<accession>A0A5B7CW37</accession>
<proteinExistence type="predicted"/>
<gene>
    <name evidence="1" type="ORF">E2C01_004324</name>
</gene>
<reference evidence="1 2" key="1">
    <citation type="submission" date="2019-05" db="EMBL/GenBank/DDBJ databases">
        <title>Another draft genome of Portunus trituberculatus and its Hox gene families provides insights of decapod evolution.</title>
        <authorList>
            <person name="Jeong J.-H."/>
            <person name="Song I."/>
            <person name="Kim S."/>
            <person name="Choi T."/>
            <person name="Kim D."/>
            <person name="Ryu S."/>
            <person name="Kim W."/>
        </authorList>
    </citation>
    <scope>NUCLEOTIDE SEQUENCE [LARGE SCALE GENOMIC DNA]</scope>
    <source>
        <tissue evidence="1">Muscle</tissue>
    </source>
</reference>
<comment type="caution">
    <text evidence="1">The sequence shown here is derived from an EMBL/GenBank/DDBJ whole genome shotgun (WGS) entry which is preliminary data.</text>
</comment>
<sequence>MILNENLPALVSPHTLVVQHSKTIREHSKSQDTQVHFPDGYMHTSRSVANLNSDALPQLCPGWECPVSGRNKLARP</sequence>
<evidence type="ECO:0000313" key="2">
    <source>
        <dbReference type="Proteomes" id="UP000324222"/>
    </source>
</evidence>
<dbReference type="Proteomes" id="UP000324222">
    <property type="component" value="Unassembled WGS sequence"/>
</dbReference>